<proteinExistence type="predicted"/>
<comment type="caution">
    <text evidence="2">The sequence shown here is derived from an EMBL/GenBank/DDBJ whole genome shotgun (WGS) entry which is preliminary data.</text>
</comment>
<organism evidence="2 3">
    <name type="scientific">Oribacterium asaccharolyticum ACB7</name>
    <dbReference type="NCBI Taxonomy" id="796944"/>
    <lineage>
        <taxon>Bacteria</taxon>
        <taxon>Bacillati</taxon>
        <taxon>Bacillota</taxon>
        <taxon>Clostridia</taxon>
        <taxon>Lachnospirales</taxon>
        <taxon>Lachnospiraceae</taxon>
        <taxon>Oribacterium</taxon>
    </lineage>
</organism>
<evidence type="ECO:0000256" key="1">
    <source>
        <dbReference type="SAM" id="Coils"/>
    </source>
</evidence>
<feature type="coiled-coil region" evidence="1">
    <location>
        <begin position="85"/>
        <end position="119"/>
    </location>
</feature>
<sequence length="145" mass="16602">MTIENNKNWKELLPVISELSLLVSALCDFEDSLSIAASKDAQEEINALVTEAQPTLLRFKGLEKKREKLQKELGLAPTSLSALLKEIPEEEREEWAEKIEALEKNLNRFINSKENADRILQVRLSDISLQLEGKPEVTNFRDRRV</sequence>
<evidence type="ECO:0008006" key="4">
    <source>
        <dbReference type="Google" id="ProtNLM"/>
    </source>
</evidence>
<dbReference type="PATRIC" id="fig|796944.3.peg.176"/>
<name>G9WRF2_9FIRM</name>
<dbReference type="AlphaFoldDB" id="G9WRF2"/>
<evidence type="ECO:0000313" key="2">
    <source>
        <dbReference type="EMBL" id="EHL14339.1"/>
    </source>
</evidence>
<reference evidence="2 3" key="1">
    <citation type="submission" date="2011-08" db="EMBL/GenBank/DDBJ databases">
        <title>The Genome Sequence of Oribacterium sp. ACB7.</title>
        <authorList>
            <consortium name="The Broad Institute Genome Sequencing Platform"/>
            <person name="Earl A."/>
            <person name="Ward D."/>
            <person name="Feldgarden M."/>
            <person name="Gevers D."/>
            <person name="Sizova M."/>
            <person name="Hazen A."/>
            <person name="Epstein S."/>
            <person name="Young S.K."/>
            <person name="Zeng Q."/>
            <person name="Gargeya S."/>
            <person name="Fitzgerald M."/>
            <person name="Haas B."/>
            <person name="Abouelleil A."/>
            <person name="Alvarado L."/>
            <person name="Arachchi H.M."/>
            <person name="Berlin A."/>
            <person name="Brown A."/>
            <person name="Chapman S.B."/>
            <person name="Chen Z."/>
            <person name="Dunbar C."/>
            <person name="Freedman E."/>
            <person name="Gearin G."/>
            <person name="Gellesch M."/>
            <person name="Goldberg J."/>
            <person name="Griggs A."/>
            <person name="Gujja S."/>
            <person name="Heiman D."/>
            <person name="Howarth C."/>
            <person name="Larson L."/>
            <person name="Lui A."/>
            <person name="MacDonald P.J.P."/>
            <person name="Montmayeur A."/>
            <person name="Murphy C."/>
            <person name="Neiman D."/>
            <person name="Pearson M."/>
            <person name="Priest M."/>
            <person name="Roberts A."/>
            <person name="Saif S."/>
            <person name="Shea T."/>
            <person name="Shenoy N."/>
            <person name="Sisk P."/>
            <person name="Stolte C."/>
            <person name="Sykes S."/>
            <person name="Wortman J."/>
            <person name="Nusbaum C."/>
            <person name="Birren B."/>
        </authorList>
    </citation>
    <scope>NUCLEOTIDE SEQUENCE [LARGE SCALE GENOMIC DNA]</scope>
    <source>
        <strain evidence="2 3">ACB7</strain>
    </source>
</reference>
<dbReference type="RefSeq" id="WP_009537398.1">
    <property type="nucleotide sequence ID" value="NZ_JH414506.1"/>
</dbReference>
<protein>
    <recommendedName>
        <fullName evidence="4">FlgN protein</fullName>
    </recommendedName>
</protein>
<dbReference type="Proteomes" id="UP000003527">
    <property type="component" value="Unassembled WGS sequence"/>
</dbReference>
<dbReference type="EMBL" id="AFZD01000003">
    <property type="protein sequence ID" value="EHL14339.1"/>
    <property type="molecule type" value="Genomic_DNA"/>
</dbReference>
<dbReference type="HOGENOM" id="CLU_1784926_0_0_9"/>
<gene>
    <name evidence="2" type="ORF">HMPREF9624_01668</name>
</gene>
<keyword evidence="1" id="KW-0175">Coiled coil</keyword>
<evidence type="ECO:0000313" key="3">
    <source>
        <dbReference type="Proteomes" id="UP000003527"/>
    </source>
</evidence>
<accession>G9WRF2</accession>
<keyword evidence="3" id="KW-1185">Reference proteome</keyword>